<dbReference type="AlphaFoldDB" id="A0A6V8KET6"/>
<keyword evidence="2" id="KW-1185">Reference proteome</keyword>
<dbReference type="EMBL" id="BLPF01000002">
    <property type="protein sequence ID" value="GFJ80971.1"/>
    <property type="molecule type" value="Genomic_DNA"/>
</dbReference>
<accession>A0A6V8KET6</accession>
<dbReference type="RefSeq" id="WP_173059479.1">
    <property type="nucleotide sequence ID" value="NZ_BAABGO010000028.1"/>
</dbReference>
<reference evidence="1 2" key="2">
    <citation type="submission" date="2020-03" db="EMBL/GenBank/DDBJ databases">
        <authorList>
            <person name="Ichikawa N."/>
            <person name="Kimura A."/>
            <person name="Kitahashi Y."/>
            <person name="Uohara A."/>
        </authorList>
    </citation>
    <scope>NUCLEOTIDE SEQUENCE [LARGE SCALE GENOMIC DNA]</scope>
    <source>
        <strain evidence="1 2">NBRC 108639</strain>
    </source>
</reference>
<organism evidence="1 2">
    <name type="scientific">Phytohabitans houttuyneae</name>
    <dbReference type="NCBI Taxonomy" id="1076126"/>
    <lineage>
        <taxon>Bacteria</taxon>
        <taxon>Bacillati</taxon>
        <taxon>Actinomycetota</taxon>
        <taxon>Actinomycetes</taxon>
        <taxon>Micromonosporales</taxon>
        <taxon>Micromonosporaceae</taxon>
    </lineage>
</organism>
<sequence>MAGNYDAIIKLIRAVDPGTDYTVDTLSPQSAFDVVAGVEVGKALMAVADRYDLWIVIRNLSQSTTEIRKQHGDLLKPTDAPFQKEIRLDFPSGLPAAVEGDVIEIFATLKITAGIHVDHSVARSETYLVV</sequence>
<reference evidence="1 2" key="1">
    <citation type="submission" date="2020-03" db="EMBL/GenBank/DDBJ databases">
        <title>Whole genome shotgun sequence of Phytohabitans houttuyneae NBRC 108639.</title>
        <authorList>
            <person name="Komaki H."/>
            <person name="Tamura T."/>
        </authorList>
    </citation>
    <scope>NUCLEOTIDE SEQUENCE [LARGE SCALE GENOMIC DNA]</scope>
    <source>
        <strain evidence="1 2">NBRC 108639</strain>
    </source>
</reference>
<comment type="caution">
    <text evidence="1">The sequence shown here is derived from an EMBL/GenBank/DDBJ whole genome shotgun (WGS) entry which is preliminary data.</text>
</comment>
<proteinExistence type="predicted"/>
<name>A0A6V8KET6_9ACTN</name>
<protein>
    <submittedName>
        <fullName evidence="1">Uncharacterized protein</fullName>
    </submittedName>
</protein>
<evidence type="ECO:0000313" key="1">
    <source>
        <dbReference type="EMBL" id="GFJ80971.1"/>
    </source>
</evidence>
<evidence type="ECO:0000313" key="2">
    <source>
        <dbReference type="Proteomes" id="UP000482800"/>
    </source>
</evidence>
<dbReference type="Proteomes" id="UP000482800">
    <property type="component" value="Unassembled WGS sequence"/>
</dbReference>
<gene>
    <name evidence="1" type="ORF">Phou_051510</name>
</gene>